<feature type="transmembrane region" description="Helical" evidence="9">
    <location>
        <begin position="347"/>
        <end position="363"/>
    </location>
</feature>
<dbReference type="InterPro" id="IPR027463">
    <property type="entry name" value="AcrB_DN_DC_subdom"/>
</dbReference>
<feature type="region of interest" description="Disordered" evidence="10">
    <location>
        <begin position="1044"/>
        <end position="1068"/>
    </location>
</feature>
<feature type="domain" description="SSD" evidence="11">
    <location>
        <begin position="369"/>
        <end position="498"/>
    </location>
</feature>
<dbReference type="Pfam" id="PF00873">
    <property type="entry name" value="ACR_tran"/>
    <property type="match status" value="1"/>
</dbReference>
<dbReference type="PANTHER" id="PTHR32063:SF11">
    <property type="entry name" value="CATION OR DRUG EFFLUX SYSTEM PROTEIN"/>
    <property type="match status" value="1"/>
</dbReference>
<comment type="subcellular location">
    <subcellularLocation>
        <location evidence="1 9">Cell inner membrane</location>
        <topology evidence="1 9">Multi-pass membrane protein</topology>
    </subcellularLocation>
</comment>
<evidence type="ECO:0000256" key="1">
    <source>
        <dbReference type="ARBA" id="ARBA00004429"/>
    </source>
</evidence>
<feature type="transmembrane region" description="Helical" evidence="9">
    <location>
        <begin position="981"/>
        <end position="1003"/>
    </location>
</feature>
<dbReference type="Gene3D" id="1.20.1640.10">
    <property type="entry name" value="Multidrug efflux transporter AcrB transmembrane domain"/>
    <property type="match status" value="2"/>
</dbReference>
<dbReference type="GO" id="GO:0042910">
    <property type="term" value="F:xenobiotic transmembrane transporter activity"/>
    <property type="evidence" value="ECO:0007669"/>
    <property type="project" value="TreeGrafter"/>
</dbReference>
<evidence type="ECO:0000256" key="9">
    <source>
        <dbReference type="RuleBase" id="RU364070"/>
    </source>
</evidence>
<accession>A0A975G000</accession>
<evidence type="ECO:0000256" key="3">
    <source>
        <dbReference type="ARBA" id="ARBA00022448"/>
    </source>
</evidence>
<evidence type="ECO:0000256" key="10">
    <source>
        <dbReference type="SAM" id="MobiDB-lite"/>
    </source>
</evidence>
<feature type="transmembrane region" description="Helical" evidence="9">
    <location>
        <begin position="370"/>
        <end position="392"/>
    </location>
</feature>
<organism evidence="12 13">
    <name type="scientific">Phenylobacterium montanum</name>
    <dbReference type="NCBI Taxonomy" id="2823693"/>
    <lineage>
        <taxon>Bacteria</taxon>
        <taxon>Pseudomonadati</taxon>
        <taxon>Pseudomonadota</taxon>
        <taxon>Alphaproteobacteria</taxon>
        <taxon>Caulobacterales</taxon>
        <taxon>Caulobacteraceae</taxon>
        <taxon>Phenylobacterium</taxon>
    </lineage>
</organism>
<dbReference type="GO" id="GO:0015562">
    <property type="term" value="F:efflux transmembrane transporter activity"/>
    <property type="evidence" value="ECO:0007669"/>
    <property type="project" value="InterPro"/>
</dbReference>
<dbReference type="Gene3D" id="3.30.2090.10">
    <property type="entry name" value="Multidrug efflux transporter AcrB TolC docking domain, DN and DC subdomains"/>
    <property type="match status" value="2"/>
</dbReference>
<protein>
    <recommendedName>
        <fullName evidence="9">Efflux pump membrane transporter</fullName>
    </recommendedName>
</protein>
<evidence type="ECO:0000313" key="13">
    <source>
        <dbReference type="Proteomes" id="UP000676409"/>
    </source>
</evidence>
<dbReference type="RefSeq" id="WP_211938125.1">
    <property type="nucleotide sequence ID" value="NZ_CP073078.1"/>
</dbReference>
<feature type="transmembrane region" description="Helical" evidence="9">
    <location>
        <begin position="12"/>
        <end position="32"/>
    </location>
</feature>
<dbReference type="InterPro" id="IPR004764">
    <property type="entry name" value="MdtF-like"/>
</dbReference>
<feature type="transmembrane region" description="Helical" evidence="9">
    <location>
        <begin position="880"/>
        <end position="898"/>
    </location>
</feature>
<evidence type="ECO:0000256" key="2">
    <source>
        <dbReference type="ARBA" id="ARBA00010942"/>
    </source>
</evidence>
<reference evidence="12" key="1">
    <citation type="submission" date="2021-04" db="EMBL/GenBank/DDBJ databases">
        <title>The complete genome sequence of Caulobacter sp. S6.</title>
        <authorList>
            <person name="Tang Y."/>
            <person name="Ouyang W."/>
            <person name="Liu Q."/>
            <person name="Huang B."/>
            <person name="Guo Z."/>
            <person name="Lei P."/>
        </authorList>
    </citation>
    <scope>NUCLEOTIDE SEQUENCE</scope>
    <source>
        <strain evidence="12">S6</strain>
    </source>
</reference>
<evidence type="ECO:0000256" key="7">
    <source>
        <dbReference type="ARBA" id="ARBA00022989"/>
    </source>
</evidence>
<sequence length="1068" mass="114447">MKLSHFFIERPVFAAVVAILITLVGAIAYPSLPVAQYPNIAPPTVVVSATYPGASAETLADAVATPIEEQINGVEDMLYMSSQSTGDGHVNITVTFKLGTDPNNAQVLVENRVATATPHLPAEVVASGVTVRKASTDFLLAVHMYSPDGSLDQQYIANYVGLHIRDALLRVPGVGDIGSRAARDYSMRIWIDPDRAAARNLTVDDVVAALRSHNVQVAAGAIGAPPLNREGSAYQLNVETLGRLMTPQQFGDIVIKSDLLGRVTKVTDVARIELGAADYTTNAYMNKYNAVALGILQQPGTNALQTADAIVAQMNTLKRDFPPGLDYKIIYNPTDYVRASIDEVEKTLFEALALVVVVVMIFLQSWRAAVIPIIAIPVSLIGTFAVMGAFGFSLNTLSLFGLVLAIGIVVDDAIVVVENVERLLHLGMTPREAAHQTMDEVGGALVAIALVLTAVFVPTAFISGISGQFYKQFALTIATATVFSLIISLTLSPALAALIMKPHAAPKAGVKLGLLTRFGQKFNAGFDALSGRYSRLVRRLVRLVAVMLLLYAGLLGLTGWRLTATPTGFIPTQDQGQLLVAVNLPPGASLGRTDAIMHQVRDILLGTPGVEAASIYAGVDATSGTTSSDSGQIYLMLKPFPERYRKHQETPKVMAELKKRLSVINGAEIKLIVPPSVRGIGTTGGFKLIVEDQGGHSYQQLEATTRDLAEATKSEPAIGSAFVTFNTRTPRMYADIDRTKAEMLGVPDASIFDTLQTYLGSTYINDFNLFGHTFQVLAQADAPYRNDISRLPELQTRSNTGAMVPLGSVVNLKPITGPYRVLRYNLFPAAEINGDAAPGYSSGQAMAAMERLARERLPAGYNVEWTELAYQQKLAGNTGGVVFVLAVVFVFLLLAALYESVTLPLAVILIVPMCLLAAMLGVNLRGMDNNILTQIGLVVLIGLAAKNAILIVEFARQGELEHGLESHDAAVEAGRTRLRPILMTSAAFILGVFPLAFATGAGAEMRQALGVAVFFGMIGVTVFGLMFTPVFYVACRWISHRLPQPPRKRPAVPTTSGTPHETELAEEG</sequence>
<dbReference type="GO" id="GO:0005886">
    <property type="term" value="C:plasma membrane"/>
    <property type="evidence" value="ECO:0007669"/>
    <property type="project" value="UniProtKB-SubCell"/>
</dbReference>
<dbReference type="KEGG" id="caul:KCG34_24085"/>
<keyword evidence="3 9" id="KW-0813">Transport</keyword>
<dbReference type="SUPFAM" id="SSF82693">
    <property type="entry name" value="Multidrug efflux transporter AcrB pore domain, PN1, PN2, PC1 and PC2 subdomains"/>
    <property type="match status" value="4"/>
</dbReference>
<dbReference type="InterPro" id="IPR000731">
    <property type="entry name" value="SSD"/>
</dbReference>
<dbReference type="Gene3D" id="3.30.70.1440">
    <property type="entry name" value="Multidrug efflux transporter AcrB pore domain"/>
    <property type="match status" value="1"/>
</dbReference>
<dbReference type="InterPro" id="IPR001036">
    <property type="entry name" value="Acrflvin-R"/>
</dbReference>
<dbReference type="PROSITE" id="PS50156">
    <property type="entry name" value="SSD"/>
    <property type="match status" value="1"/>
</dbReference>
<evidence type="ECO:0000256" key="8">
    <source>
        <dbReference type="ARBA" id="ARBA00023136"/>
    </source>
</evidence>
<keyword evidence="13" id="KW-1185">Reference proteome</keyword>
<feature type="transmembrane region" description="Helical" evidence="9">
    <location>
        <begin position="473"/>
        <end position="499"/>
    </location>
</feature>
<dbReference type="Proteomes" id="UP000676409">
    <property type="component" value="Chromosome"/>
</dbReference>
<dbReference type="GO" id="GO:0009636">
    <property type="term" value="P:response to toxic substance"/>
    <property type="evidence" value="ECO:0007669"/>
    <property type="project" value="UniProtKB-ARBA"/>
</dbReference>
<dbReference type="SUPFAM" id="SSF82866">
    <property type="entry name" value="Multidrug efflux transporter AcrB transmembrane domain"/>
    <property type="match status" value="2"/>
</dbReference>
<dbReference type="NCBIfam" id="TIGR00915">
    <property type="entry name" value="2A0602"/>
    <property type="match status" value="1"/>
</dbReference>
<evidence type="ECO:0000256" key="4">
    <source>
        <dbReference type="ARBA" id="ARBA00022475"/>
    </source>
</evidence>
<feature type="transmembrane region" description="Helical" evidence="9">
    <location>
        <begin position="540"/>
        <end position="560"/>
    </location>
</feature>
<feature type="transmembrane region" description="Helical" evidence="9">
    <location>
        <begin position="931"/>
        <end position="952"/>
    </location>
</feature>
<feature type="transmembrane region" description="Helical" evidence="9">
    <location>
        <begin position="441"/>
        <end position="461"/>
    </location>
</feature>
<feature type="transmembrane region" description="Helical" evidence="9">
    <location>
        <begin position="1009"/>
        <end position="1034"/>
    </location>
</feature>
<dbReference type="SUPFAM" id="SSF82714">
    <property type="entry name" value="Multidrug efflux transporter AcrB TolC docking domain, DN and DC subdomains"/>
    <property type="match status" value="2"/>
</dbReference>
<dbReference type="FunFam" id="3.30.70.1430:FF:000001">
    <property type="entry name" value="Efflux pump membrane transporter"/>
    <property type="match status" value="1"/>
</dbReference>
<evidence type="ECO:0000259" key="11">
    <source>
        <dbReference type="PROSITE" id="PS50156"/>
    </source>
</evidence>
<dbReference type="PRINTS" id="PR00702">
    <property type="entry name" value="ACRIFLAVINRP"/>
</dbReference>
<comment type="similarity">
    <text evidence="2 9">Belongs to the resistance-nodulation-cell division (RND) (TC 2.A.6) family.</text>
</comment>
<dbReference type="Gene3D" id="3.30.70.1320">
    <property type="entry name" value="Multidrug efflux transporter AcrB pore domain like"/>
    <property type="match status" value="1"/>
</dbReference>
<keyword evidence="5 9" id="KW-0997">Cell inner membrane</keyword>
<dbReference type="FunFam" id="1.20.1640.10:FF:000001">
    <property type="entry name" value="Efflux pump membrane transporter"/>
    <property type="match status" value="1"/>
</dbReference>
<keyword evidence="4" id="KW-1003">Cell membrane</keyword>
<dbReference type="Gene3D" id="3.30.70.1430">
    <property type="entry name" value="Multidrug efflux transporter AcrB pore domain"/>
    <property type="match status" value="2"/>
</dbReference>
<evidence type="ECO:0000256" key="5">
    <source>
        <dbReference type="ARBA" id="ARBA00022519"/>
    </source>
</evidence>
<dbReference type="PANTHER" id="PTHR32063">
    <property type="match status" value="1"/>
</dbReference>
<proteinExistence type="inferred from homology"/>
<dbReference type="AlphaFoldDB" id="A0A975G000"/>
<feature type="transmembrane region" description="Helical" evidence="9">
    <location>
        <begin position="905"/>
        <end position="925"/>
    </location>
</feature>
<evidence type="ECO:0000313" key="12">
    <source>
        <dbReference type="EMBL" id="QUD88074.1"/>
    </source>
</evidence>
<dbReference type="EMBL" id="CP073078">
    <property type="protein sequence ID" value="QUD88074.1"/>
    <property type="molecule type" value="Genomic_DNA"/>
</dbReference>
<dbReference type="NCBIfam" id="NF000282">
    <property type="entry name" value="RND_permease_1"/>
    <property type="match status" value="1"/>
</dbReference>
<keyword evidence="8 9" id="KW-0472">Membrane</keyword>
<feature type="transmembrane region" description="Helical" evidence="9">
    <location>
        <begin position="398"/>
        <end position="420"/>
    </location>
</feature>
<name>A0A975G000_9CAUL</name>
<gene>
    <name evidence="12" type="ORF">KCG34_24085</name>
</gene>
<keyword evidence="6 9" id="KW-0812">Transmembrane</keyword>
<keyword evidence="7 9" id="KW-1133">Transmembrane helix</keyword>
<evidence type="ECO:0000256" key="6">
    <source>
        <dbReference type="ARBA" id="ARBA00022692"/>
    </source>
</evidence>